<dbReference type="EMBL" id="CP002017">
    <property type="protein sequence ID" value="ADG05235.1"/>
    <property type="molecule type" value="Genomic_DNA"/>
</dbReference>
<dbReference type="GO" id="GO:0003700">
    <property type="term" value="F:DNA-binding transcription factor activity"/>
    <property type="evidence" value="ECO:0007669"/>
    <property type="project" value="InterPro"/>
</dbReference>
<dbReference type="InterPro" id="IPR011711">
    <property type="entry name" value="GntR_C"/>
</dbReference>
<evidence type="ECO:0000313" key="6">
    <source>
        <dbReference type="Proteomes" id="UP000002368"/>
    </source>
</evidence>
<dbReference type="CDD" id="cd07377">
    <property type="entry name" value="WHTH_GntR"/>
    <property type="match status" value="1"/>
</dbReference>
<dbReference type="AlphaFoldDB" id="D5WTR5"/>
<dbReference type="SUPFAM" id="SSF46785">
    <property type="entry name" value="Winged helix' DNA-binding domain"/>
    <property type="match status" value="1"/>
</dbReference>
<gene>
    <name evidence="5" type="ordered locus">Btus_0467</name>
</gene>
<protein>
    <submittedName>
        <fullName evidence="5">GntR domain protein</fullName>
    </submittedName>
</protein>
<dbReference type="Gene3D" id="1.20.120.530">
    <property type="entry name" value="GntR ligand-binding domain-like"/>
    <property type="match status" value="1"/>
</dbReference>
<proteinExistence type="predicted"/>
<dbReference type="GO" id="GO:0003677">
    <property type="term" value="F:DNA binding"/>
    <property type="evidence" value="ECO:0007669"/>
    <property type="project" value="UniProtKB-KW"/>
</dbReference>
<dbReference type="eggNOG" id="COG2186">
    <property type="taxonomic scope" value="Bacteria"/>
</dbReference>
<dbReference type="KEGG" id="bts:Btus_0467"/>
<sequence>MFQSVRHKKVFEEILDQIKEMLVNEQLSVGQRIPSEIRLAETLGVSRSSLREALRILDVLGIIEAKTGEGTVIRKADPENLKNLMTLVAVSGGIDTVDLYEARCAIEVEAAMLAAARHTAEDLRTMERALKEMDECRDAEASAHSDYLFHRAIVRASQNDVLKMMMSFISDLLGEQIRDTRSRLAPEILDRFQVQHWMIFEGIAGCNPEAAGKAVREHLTYAQEKMGFLRERGLGR</sequence>
<dbReference type="HOGENOM" id="CLU_017584_9_0_9"/>
<dbReference type="Pfam" id="PF07729">
    <property type="entry name" value="FCD"/>
    <property type="match status" value="1"/>
</dbReference>
<dbReference type="InterPro" id="IPR036388">
    <property type="entry name" value="WH-like_DNA-bd_sf"/>
</dbReference>
<dbReference type="STRING" id="562970.Btus_0467"/>
<evidence type="ECO:0000313" key="5">
    <source>
        <dbReference type="EMBL" id="ADG05235.1"/>
    </source>
</evidence>
<organism evidence="5 6">
    <name type="scientific">Kyrpidia tusciae (strain DSM 2912 / NBRC 15312 / T2)</name>
    <name type="common">Bacillus tusciae</name>
    <dbReference type="NCBI Taxonomy" id="562970"/>
    <lineage>
        <taxon>Bacteria</taxon>
        <taxon>Bacillati</taxon>
        <taxon>Bacillota</taxon>
        <taxon>Bacilli</taxon>
        <taxon>Bacillales</taxon>
        <taxon>Alicyclobacillaceae</taxon>
        <taxon>Kyrpidia</taxon>
    </lineage>
</organism>
<dbReference type="PANTHER" id="PTHR43537:SF5">
    <property type="entry name" value="UXU OPERON TRANSCRIPTIONAL REGULATOR"/>
    <property type="match status" value="1"/>
</dbReference>
<evidence type="ECO:0000259" key="4">
    <source>
        <dbReference type="PROSITE" id="PS50949"/>
    </source>
</evidence>
<dbReference type="PROSITE" id="PS50949">
    <property type="entry name" value="HTH_GNTR"/>
    <property type="match status" value="1"/>
</dbReference>
<dbReference type="InterPro" id="IPR008920">
    <property type="entry name" value="TF_FadR/GntR_C"/>
</dbReference>
<keyword evidence="1" id="KW-0805">Transcription regulation</keyword>
<dbReference type="InterPro" id="IPR000524">
    <property type="entry name" value="Tscrpt_reg_HTH_GntR"/>
</dbReference>
<dbReference type="Proteomes" id="UP000002368">
    <property type="component" value="Chromosome"/>
</dbReference>
<reference evidence="5 6" key="1">
    <citation type="journal article" date="2011" name="Stand. Genomic Sci.">
        <title>Complete genome sequence of the thermophilic, hydrogen-oxidizing Bacillus tusciae type strain (T2) and reclassification in the new genus, Kyrpidia gen. nov. as Kyrpidia tusciae comb. nov. and emendation of the family Alicyclobacillaceae da Costa and Rainey, 2010.</title>
        <authorList>
            <person name="Klenk H.P."/>
            <person name="Lapidus A."/>
            <person name="Chertkov O."/>
            <person name="Copeland A."/>
            <person name="Del Rio T.G."/>
            <person name="Nolan M."/>
            <person name="Lucas S."/>
            <person name="Chen F."/>
            <person name="Tice H."/>
            <person name="Cheng J.F."/>
            <person name="Han C."/>
            <person name="Bruce D."/>
            <person name="Goodwin L."/>
            <person name="Pitluck S."/>
            <person name="Pati A."/>
            <person name="Ivanova N."/>
            <person name="Mavromatis K."/>
            <person name="Daum C."/>
            <person name="Chen A."/>
            <person name="Palaniappan K."/>
            <person name="Chang Y.J."/>
            <person name="Land M."/>
            <person name="Hauser L."/>
            <person name="Jeffries C.D."/>
            <person name="Detter J.C."/>
            <person name="Rohde M."/>
            <person name="Abt B."/>
            <person name="Pukall R."/>
            <person name="Goker M."/>
            <person name="Bristow J."/>
            <person name="Markowitz V."/>
            <person name="Hugenholtz P."/>
            <person name="Eisen J.A."/>
        </authorList>
    </citation>
    <scope>NUCLEOTIDE SEQUENCE [LARGE SCALE GENOMIC DNA]</scope>
    <source>
        <strain evidence="5 6">DSM 2912</strain>
    </source>
</reference>
<keyword evidence="3" id="KW-0804">Transcription</keyword>
<dbReference type="SUPFAM" id="SSF48008">
    <property type="entry name" value="GntR ligand-binding domain-like"/>
    <property type="match status" value="1"/>
</dbReference>
<dbReference type="SMART" id="SM00895">
    <property type="entry name" value="FCD"/>
    <property type="match status" value="1"/>
</dbReference>
<name>D5WTR5_KYRT2</name>
<feature type="domain" description="HTH gntR-type" evidence="4">
    <location>
        <begin position="8"/>
        <end position="76"/>
    </location>
</feature>
<dbReference type="PRINTS" id="PR00035">
    <property type="entry name" value="HTHGNTR"/>
</dbReference>
<keyword evidence="2" id="KW-0238">DNA-binding</keyword>
<dbReference type="PANTHER" id="PTHR43537">
    <property type="entry name" value="TRANSCRIPTIONAL REGULATOR, GNTR FAMILY"/>
    <property type="match status" value="1"/>
</dbReference>
<dbReference type="Gene3D" id="1.10.10.10">
    <property type="entry name" value="Winged helix-like DNA-binding domain superfamily/Winged helix DNA-binding domain"/>
    <property type="match status" value="1"/>
</dbReference>
<evidence type="ECO:0000256" key="1">
    <source>
        <dbReference type="ARBA" id="ARBA00023015"/>
    </source>
</evidence>
<dbReference type="SMART" id="SM00345">
    <property type="entry name" value="HTH_GNTR"/>
    <property type="match status" value="1"/>
</dbReference>
<evidence type="ECO:0000256" key="3">
    <source>
        <dbReference type="ARBA" id="ARBA00023163"/>
    </source>
</evidence>
<dbReference type="RefSeq" id="WP_013074528.1">
    <property type="nucleotide sequence ID" value="NC_014098.1"/>
</dbReference>
<dbReference type="InterPro" id="IPR036390">
    <property type="entry name" value="WH_DNA-bd_sf"/>
</dbReference>
<evidence type="ECO:0000256" key="2">
    <source>
        <dbReference type="ARBA" id="ARBA00023125"/>
    </source>
</evidence>
<dbReference type="Pfam" id="PF00392">
    <property type="entry name" value="GntR"/>
    <property type="match status" value="1"/>
</dbReference>
<accession>D5WTR5</accession>
<dbReference type="OrthoDB" id="457376at2"/>
<keyword evidence="6" id="KW-1185">Reference proteome</keyword>